<keyword evidence="2" id="KW-1185">Reference proteome</keyword>
<dbReference type="Pfam" id="PF09898">
    <property type="entry name" value="DUF2125"/>
    <property type="match status" value="1"/>
</dbReference>
<gene>
    <name evidence="1" type="ORF">OCH239_21165</name>
</gene>
<accession>X7EIF4</accession>
<dbReference type="InterPro" id="IPR018666">
    <property type="entry name" value="DUF2125"/>
</dbReference>
<dbReference type="RefSeq" id="WP_037261803.1">
    <property type="nucleotide sequence ID" value="NZ_JALZ01000008.1"/>
</dbReference>
<dbReference type="PATRIC" id="fig|1449350.3.peg.2061"/>
<dbReference type="OrthoDB" id="7625707at2"/>
<evidence type="ECO:0000313" key="2">
    <source>
        <dbReference type="Proteomes" id="UP000022447"/>
    </source>
</evidence>
<comment type="caution">
    <text evidence="1">The sequence shown here is derived from an EMBL/GenBank/DDBJ whole genome shotgun (WGS) entry which is preliminary data.</text>
</comment>
<dbReference type="STRING" id="1449350.OCH239_21165"/>
<organism evidence="1 2">
    <name type="scientific">Roseivivax halodurans JCM 10272</name>
    <dbReference type="NCBI Taxonomy" id="1449350"/>
    <lineage>
        <taxon>Bacteria</taxon>
        <taxon>Pseudomonadati</taxon>
        <taxon>Pseudomonadota</taxon>
        <taxon>Alphaproteobacteria</taxon>
        <taxon>Rhodobacterales</taxon>
        <taxon>Roseobacteraceae</taxon>
        <taxon>Roseivivax</taxon>
    </lineage>
</organism>
<reference evidence="1 2" key="1">
    <citation type="submission" date="2014-01" db="EMBL/GenBank/DDBJ databases">
        <title>Roseivivax halodurans JCM 10272 Genome Sequencing.</title>
        <authorList>
            <person name="Lai Q."/>
            <person name="Li G."/>
            <person name="Shao Z."/>
        </authorList>
    </citation>
    <scope>NUCLEOTIDE SEQUENCE [LARGE SCALE GENOMIC DNA]</scope>
    <source>
        <strain evidence="1 2">JCM 10272</strain>
    </source>
</reference>
<dbReference type="AlphaFoldDB" id="X7EIF4"/>
<proteinExistence type="predicted"/>
<sequence length="309" mass="33256">MKKLAIAIIVAALGWSAYWVVQARLTRSALDTALSDLREAGWEASYGALDVRGFPNRIDVDISELSLADPASGFAWDVPFLQVFRLVYNHSHFIFAFPDRQEIATSTGTWVVESEGLRSSLVLGDAQSLGRLHAEAESVTATGEESRIDLSALRANFDAVEAGLPVYRLSVSARDGREAGREIALRGEVTFDQPPTLAGAPARIEAVEIARMDYVLPEASVALSGDLDVDELGRLSGDVDVEAQDWQVLLEDAVAEGRVPEEWATTARGALGLVASMRGSADTLDVTLRLEDGRIFLGPIPVGTAPRLP</sequence>
<name>X7EIF4_9RHOB</name>
<evidence type="ECO:0008006" key="3">
    <source>
        <dbReference type="Google" id="ProtNLM"/>
    </source>
</evidence>
<protein>
    <recommendedName>
        <fullName evidence="3">DUF2125 domain-containing protein</fullName>
    </recommendedName>
</protein>
<evidence type="ECO:0000313" key="1">
    <source>
        <dbReference type="EMBL" id="ETX14898.1"/>
    </source>
</evidence>
<dbReference type="eggNOG" id="COG4093">
    <property type="taxonomic scope" value="Bacteria"/>
</dbReference>
<dbReference type="Proteomes" id="UP000022447">
    <property type="component" value="Unassembled WGS sequence"/>
</dbReference>
<dbReference type="EMBL" id="JALZ01000008">
    <property type="protein sequence ID" value="ETX14898.1"/>
    <property type="molecule type" value="Genomic_DNA"/>
</dbReference>